<evidence type="ECO:0000313" key="2">
    <source>
        <dbReference type="EMBL" id="KAH0963807.1"/>
    </source>
</evidence>
<dbReference type="GeneID" id="68353364"/>
<dbReference type="Pfam" id="PF03068">
    <property type="entry name" value="PAD"/>
    <property type="match status" value="1"/>
</dbReference>
<dbReference type="InterPro" id="IPR013530">
    <property type="entry name" value="PAD_C"/>
</dbReference>
<comment type="caution">
    <text evidence="2">The sequence shown here is derived from an EMBL/GenBank/DDBJ whole genome shotgun (WGS) entry which is preliminary data.</text>
</comment>
<dbReference type="AlphaFoldDB" id="A0A9P8N331"/>
<accession>A0A9P8N331</accession>
<dbReference type="EMBL" id="JAIZPD010000004">
    <property type="protein sequence ID" value="KAH0963807.1"/>
    <property type="molecule type" value="Genomic_DNA"/>
</dbReference>
<dbReference type="PANTHER" id="PTHR10837:SF8">
    <property type="entry name" value="PROTEIN-ARGININE DEIMINASE"/>
    <property type="match status" value="1"/>
</dbReference>
<dbReference type="PANTHER" id="PTHR10837">
    <property type="entry name" value="PEPTIDYLARGININE DEIMINASE"/>
    <property type="match status" value="1"/>
</dbReference>
<dbReference type="SUPFAM" id="SSF55909">
    <property type="entry name" value="Pentein"/>
    <property type="match status" value="1"/>
</dbReference>
<name>A0A9P8N331_9HYPO</name>
<dbReference type="Gene3D" id="3.75.10.10">
    <property type="entry name" value="L-arginine/glycine Amidinotransferase, Chain A"/>
    <property type="match status" value="1"/>
</dbReference>
<sequence length="104" mass="11721">MAANAISCIKGRTRHHFTSQMPLRHRAVWGVAKKTNIHWPPFALPRPWEPVIDGTDIFAAAVKAAYAKANYSVTFLDDWASHHVHFGNVHCGTNSARETTRKSW</sequence>
<organism evidence="2 3">
    <name type="scientific">Hirsutella rhossiliensis</name>
    <dbReference type="NCBI Taxonomy" id="111463"/>
    <lineage>
        <taxon>Eukaryota</taxon>
        <taxon>Fungi</taxon>
        <taxon>Dikarya</taxon>
        <taxon>Ascomycota</taxon>
        <taxon>Pezizomycotina</taxon>
        <taxon>Sordariomycetes</taxon>
        <taxon>Hypocreomycetidae</taxon>
        <taxon>Hypocreales</taxon>
        <taxon>Ophiocordycipitaceae</taxon>
        <taxon>Hirsutella</taxon>
    </lineage>
</organism>
<dbReference type="Proteomes" id="UP000824596">
    <property type="component" value="Unassembled WGS sequence"/>
</dbReference>
<dbReference type="GO" id="GO:0005737">
    <property type="term" value="C:cytoplasm"/>
    <property type="evidence" value="ECO:0007669"/>
    <property type="project" value="InterPro"/>
</dbReference>
<evidence type="ECO:0000259" key="1">
    <source>
        <dbReference type="Pfam" id="PF03068"/>
    </source>
</evidence>
<keyword evidence="3" id="KW-1185">Reference proteome</keyword>
<gene>
    <name evidence="2" type="ORF">HRG_04235</name>
</gene>
<dbReference type="OrthoDB" id="5102063at2759"/>
<evidence type="ECO:0000313" key="3">
    <source>
        <dbReference type="Proteomes" id="UP000824596"/>
    </source>
</evidence>
<dbReference type="RefSeq" id="XP_044721320.1">
    <property type="nucleotide sequence ID" value="XM_044862706.1"/>
</dbReference>
<dbReference type="InterPro" id="IPR004303">
    <property type="entry name" value="PAD"/>
</dbReference>
<dbReference type="GO" id="GO:0004668">
    <property type="term" value="F:protein-arginine deiminase activity"/>
    <property type="evidence" value="ECO:0007669"/>
    <property type="project" value="InterPro"/>
</dbReference>
<dbReference type="GO" id="GO:0005509">
    <property type="term" value="F:calcium ion binding"/>
    <property type="evidence" value="ECO:0007669"/>
    <property type="project" value="InterPro"/>
</dbReference>
<feature type="domain" description="Protein-arginine deiminase C-terminal" evidence="1">
    <location>
        <begin position="43"/>
        <end position="104"/>
    </location>
</feature>
<proteinExistence type="predicted"/>
<protein>
    <submittedName>
        <fullName evidence="2">Protein-arginine deiminase (PAD) domain-containing protein</fullName>
    </submittedName>
</protein>
<reference evidence="2" key="1">
    <citation type="submission" date="2021-09" db="EMBL/GenBank/DDBJ databases">
        <title>A high-quality genome of the endoparasitic fungus Hirsutella rhossiliensis with a comparison of Hirsutella genomes reveals transposable elements contributing to genome size variation.</title>
        <authorList>
            <person name="Lin R."/>
            <person name="Jiao Y."/>
            <person name="Sun X."/>
            <person name="Ling J."/>
            <person name="Xie B."/>
            <person name="Cheng X."/>
        </authorList>
    </citation>
    <scope>NUCLEOTIDE SEQUENCE</scope>
    <source>
        <strain evidence="2">HR02</strain>
    </source>
</reference>